<feature type="active site" description="Tele-phosphohistidine intermediate" evidence="5">
    <location>
        <position position="83"/>
    </location>
</feature>
<evidence type="ECO:0000256" key="5">
    <source>
        <dbReference type="PIRSR" id="PIRSR000699-1"/>
    </source>
</evidence>
<evidence type="ECO:0000256" key="4">
    <source>
        <dbReference type="ARBA" id="ARBA00022683"/>
    </source>
</evidence>
<dbReference type="PANTHER" id="PTHR34382">
    <property type="entry name" value="PTS SYSTEM N,N'-DIACETYLCHITOBIOSE-SPECIFIC EIIA COMPONENT"/>
    <property type="match status" value="1"/>
</dbReference>
<evidence type="ECO:0000313" key="9">
    <source>
        <dbReference type="Proteomes" id="UP000186795"/>
    </source>
</evidence>
<dbReference type="EMBL" id="FTOD01000012">
    <property type="protein sequence ID" value="SIT08520.1"/>
    <property type="molecule type" value="Genomic_DNA"/>
</dbReference>
<proteinExistence type="predicted"/>
<keyword evidence="2" id="KW-0762">Sugar transport</keyword>
<evidence type="ECO:0000256" key="2">
    <source>
        <dbReference type="ARBA" id="ARBA00022597"/>
    </source>
</evidence>
<evidence type="ECO:0000256" key="7">
    <source>
        <dbReference type="PROSITE-ProRule" id="PRU00418"/>
    </source>
</evidence>
<gene>
    <name evidence="8" type="ORF">SAMN05421790_11224</name>
</gene>
<protein>
    <submittedName>
        <fullName evidence="8">PTS system, cellobiose-specific IIA component</fullName>
    </submittedName>
</protein>
<keyword evidence="6" id="KW-0460">Magnesium</keyword>
<dbReference type="RefSeq" id="WP_009710229.1">
    <property type="nucleotide sequence ID" value="NZ_CP048103.1"/>
</dbReference>
<keyword evidence="9" id="KW-1185">Reference proteome</keyword>
<feature type="modified residue" description="Phosphohistidine; by HPr" evidence="7">
    <location>
        <position position="83"/>
    </location>
</feature>
<accession>A0A1N7PDB7</accession>
<dbReference type="CDD" id="cd00215">
    <property type="entry name" value="PTS_IIA_lac"/>
    <property type="match status" value="1"/>
</dbReference>
<keyword evidence="6" id="KW-0479">Metal-binding</keyword>
<dbReference type="PANTHER" id="PTHR34382:SF10">
    <property type="entry name" value="PTS SYSTEM OLIGO-BETA-MANNOSIDE-SPECIFIC EIIA COMPONENT"/>
    <property type="match status" value="1"/>
</dbReference>
<evidence type="ECO:0000256" key="1">
    <source>
        <dbReference type="ARBA" id="ARBA00022448"/>
    </source>
</evidence>
<dbReference type="Pfam" id="PF02255">
    <property type="entry name" value="PTS_IIA"/>
    <property type="match status" value="1"/>
</dbReference>
<dbReference type="Proteomes" id="UP000186795">
    <property type="component" value="Unassembled WGS sequence"/>
</dbReference>
<dbReference type="InterPro" id="IPR003188">
    <property type="entry name" value="PTS_IIA_lac/cel"/>
</dbReference>
<sequence>MSELQPEMLTDEQISFQIISHSGQARSHILESLRLYREGDVEGSRGLIHEASEMISKAHAVHFHLIQKEAQGEGRPLTLILMHAEDHLMSTQTMRDLVQELIEIFEKGRKGEVE</sequence>
<evidence type="ECO:0000256" key="6">
    <source>
        <dbReference type="PIRSR" id="PIRSR000699-2"/>
    </source>
</evidence>
<evidence type="ECO:0000313" key="8">
    <source>
        <dbReference type="EMBL" id="SIT08520.1"/>
    </source>
</evidence>
<feature type="binding site" evidence="6">
    <location>
        <position position="86"/>
    </location>
    <ligand>
        <name>Mg(2+)</name>
        <dbReference type="ChEBI" id="CHEBI:18420"/>
        <note>ligand shared between all trimeric partners</note>
    </ligand>
</feature>
<name>A0A1N7PDB7_9BACL</name>
<dbReference type="PIRSF" id="PIRSF000699">
    <property type="entry name" value="PTS_IILac_III"/>
    <property type="match status" value="1"/>
</dbReference>
<dbReference type="GO" id="GO:0016740">
    <property type="term" value="F:transferase activity"/>
    <property type="evidence" value="ECO:0007669"/>
    <property type="project" value="UniProtKB-KW"/>
</dbReference>
<keyword evidence="1" id="KW-0813">Transport</keyword>
<evidence type="ECO:0000256" key="3">
    <source>
        <dbReference type="ARBA" id="ARBA00022679"/>
    </source>
</evidence>
<dbReference type="GO" id="GO:0009401">
    <property type="term" value="P:phosphoenolpyruvate-dependent sugar phosphotransferase system"/>
    <property type="evidence" value="ECO:0007669"/>
    <property type="project" value="UniProtKB-KW"/>
</dbReference>
<keyword evidence="3" id="KW-0808">Transferase</keyword>
<dbReference type="OrthoDB" id="350602at2"/>
<dbReference type="AlphaFoldDB" id="A0A1N7PDB7"/>
<comment type="cofactor">
    <cofactor evidence="6">
        <name>Mg(2+)</name>
        <dbReference type="ChEBI" id="CHEBI:18420"/>
    </cofactor>
    <text evidence="6">Binds 1 Mg(2+) ion per trimer.</text>
</comment>
<dbReference type="Gene3D" id="1.20.58.80">
    <property type="entry name" value="Phosphotransferase system, lactose/cellobiose-type IIA subunit"/>
    <property type="match status" value="1"/>
</dbReference>
<keyword evidence="4" id="KW-0598">Phosphotransferase system</keyword>
<organism evidence="8 9">
    <name type="scientific">Kroppenstedtia eburnea</name>
    <dbReference type="NCBI Taxonomy" id="714067"/>
    <lineage>
        <taxon>Bacteria</taxon>
        <taxon>Bacillati</taxon>
        <taxon>Bacillota</taxon>
        <taxon>Bacilli</taxon>
        <taxon>Bacillales</taxon>
        <taxon>Thermoactinomycetaceae</taxon>
        <taxon>Kroppenstedtia</taxon>
    </lineage>
</organism>
<dbReference type="SUPFAM" id="SSF46973">
    <property type="entry name" value="Enzyme IIa from lactose specific PTS, IIa-lac"/>
    <property type="match status" value="1"/>
</dbReference>
<dbReference type="InterPro" id="IPR036542">
    <property type="entry name" value="PTS_IIA_lac/cel_sf"/>
</dbReference>
<dbReference type="GO" id="GO:0046872">
    <property type="term" value="F:metal ion binding"/>
    <property type="evidence" value="ECO:0007669"/>
    <property type="project" value="UniProtKB-KW"/>
</dbReference>
<reference evidence="9" key="1">
    <citation type="submission" date="2017-01" db="EMBL/GenBank/DDBJ databases">
        <authorList>
            <person name="Varghese N."/>
            <person name="Submissions S."/>
        </authorList>
    </citation>
    <scope>NUCLEOTIDE SEQUENCE [LARGE SCALE GENOMIC DNA]</scope>
    <source>
        <strain evidence="9">DSM 45196</strain>
    </source>
</reference>
<dbReference type="PROSITE" id="PS51095">
    <property type="entry name" value="PTS_EIIA_TYPE_3"/>
    <property type="match status" value="1"/>
</dbReference>